<accession>A0A540VNI9</accession>
<evidence type="ECO:0000259" key="3">
    <source>
        <dbReference type="Pfam" id="PF02875"/>
    </source>
</evidence>
<comment type="similarity">
    <text evidence="1">Belongs to the MurCDEF family. MurE subfamily.</text>
</comment>
<dbReference type="SUPFAM" id="SSF53623">
    <property type="entry name" value="MurD-like peptide ligases, catalytic domain"/>
    <property type="match status" value="1"/>
</dbReference>
<sequence>MQVIAVTGTDGKTSTVSYTRQLLRAGGLQASSYGSDGWHTREGHAARPPGFVGLHALPDLLAIERANGADAIVVEAFSSSLAAGIYDQVAVDAAAFTNLGHDHLDRHGDRTRYLGAKRRLFEHVLCARGTAVLDRSTSPGYQLANVVNRRGGRVLTVGLSAAASIRLHQQLPHPAGTWLDLQIGRHRTALVTPVLGGAVIHDVLLAIGLALDAGIPSGALFAALPNLTPPAGRLESIGQLRGATVMLDTAHTPDALAAALNALRPRCRRRLCVVFGCGGNRDASKRPLMARVAAELADVVTITDDNPRSEDPEAIRTTLLAECPEAMEIPDRTEAIVHAIERLQSGDVLLVAGRGDESHQQRADGACPLSDRAVVQAALLASPAQPDPACARASARCLPPRMRTVRSFQTHSGVSRSCELLP</sequence>
<dbReference type="GO" id="GO:0005524">
    <property type="term" value="F:ATP binding"/>
    <property type="evidence" value="ECO:0007669"/>
    <property type="project" value="InterPro"/>
</dbReference>
<dbReference type="GO" id="GO:0008360">
    <property type="term" value="P:regulation of cell shape"/>
    <property type="evidence" value="ECO:0007669"/>
    <property type="project" value="UniProtKB-KW"/>
</dbReference>
<dbReference type="Pfam" id="PF08245">
    <property type="entry name" value="Mur_ligase_M"/>
    <property type="match status" value="1"/>
</dbReference>
<dbReference type="InterPro" id="IPR036615">
    <property type="entry name" value="Mur_ligase_C_dom_sf"/>
</dbReference>
<name>A0A540VNI9_9GAMM</name>
<proteinExistence type="inferred from homology"/>
<dbReference type="AlphaFoldDB" id="A0A540VNI9"/>
<comment type="caution">
    <text evidence="5">The sequence shown here is derived from an EMBL/GenBank/DDBJ whole genome shotgun (WGS) entry which is preliminary data.</text>
</comment>
<keyword evidence="2" id="KW-0573">Peptidoglycan synthesis</keyword>
<organism evidence="5 6">
    <name type="scientific">Spiribacter salinus</name>
    <dbReference type="NCBI Taxonomy" id="1335746"/>
    <lineage>
        <taxon>Bacteria</taxon>
        <taxon>Pseudomonadati</taxon>
        <taxon>Pseudomonadota</taxon>
        <taxon>Gammaproteobacteria</taxon>
        <taxon>Chromatiales</taxon>
        <taxon>Ectothiorhodospiraceae</taxon>
        <taxon>Spiribacter</taxon>
    </lineage>
</organism>
<comment type="subcellular location">
    <subcellularLocation>
        <location evidence="2">Cytoplasm</location>
    </subcellularLocation>
</comment>
<dbReference type="InterPro" id="IPR036565">
    <property type="entry name" value="Mur-like_cat_sf"/>
</dbReference>
<comment type="pathway">
    <text evidence="2">Cell wall biogenesis; peptidoglycan biosynthesis.</text>
</comment>
<dbReference type="PANTHER" id="PTHR23135:SF4">
    <property type="entry name" value="UDP-N-ACETYLMURAMOYL-L-ALANYL-D-GLUTAMATE--2,6-DIAMINOPIMELATE LIGASE MURE HOMOLOG, CHLOROPLASTIC"/>
    <property type="match status" value="1"/>
</dbReference>
<dbReference type="SUPFAM" id="SSF53244">
    <property type="entry name" value="MurD-like peptide ligases, peptide-binding domain"/>
    <property type="match status" value="1"/>
</dbReference>
<protein>
    <submittedName>
        <fullName evidence="5">UDP-N-acetylmuramyl-tripeptide synthetase</fullName>
    </submittedName>
</protein>
<keyword evidence="2" id="KW-0132">Cell division</keyword>
<feature type="domain" description="Mur ligase C-terminal" evidence="3">
    <location>
        <begin position="232"/>
        <end position="355"/>
    </location>
</feature>
<dbReference type="InterPro" id="IPR005761">
    <property type="entry name" value="UDP-N-AcMur-Glu-dNH2Pim_ligase"/>
</dbReference>
<dbReference type="GO" id="GO:0009252">
    <property type="term" value="P:peptidoglycan biosynthetic process"/>
    <property type="evidence" value="ECO:0007669"/>
    <property type="project" value="UniProtKB-UniPathway"/>
</dbReference>
<dbReference type="GO" id="GO:0071555">
    <property type="term" value="P:cell wall organization"/>
    <property type="evidence" value="ECO:0007669"/>
    <property type="project" value="UniProtKB-KW"/>
</dbReference>
<dbReference type="NCBIfam" id="TIGR01085">
    <property type="entry name" value="murE"/>
    <property type="match status" value="1"/>
</dbReference>
<evidence type="ECO:0000313" key="6">
    <source>
        <dbReference type="Proteomes" id="UP000315400"/>
    </source>
</evidence>
<reference evidence="5 6" key="1">
    <citation type="submission" date="2019-06" db="EMBL/GenBank/DDBJ databases">
        <title>Metagenome assembled Genome of Spiribacter salinus SL48-SHIP from the microbial mat of Salt Lake 48 (Novosibirsk region, Russia).</title>
        <authorList>
            <person name="Shipova A."/>
            <person name="Rozanov A.S."/>
            <person name="Bryanskaya A.V."/>
            <person name="Peltek S.E."/>
        </authorList>
    </citation>
    <scope>NUCLEOTIDE SEQUENCE [LARGE SCALE GENOMIC DNA]</scope>
    <source>
        <strain evidence="5">SL48-SHIP-2</strain>
    </source>
</reference>
<dbReference type="Pfam" id="PF02875">
    <property type="entry name" value="Mur_ligase_C"/>
    <property type="match status" value="1"/>
</dbReference>
<evidence type="ECO:0000256" key="1">
    <source>
        <dbReference type="ARBA" id="ARBA00005898"/>
    </source>
</evidence>
<feature type="domain" description="Mur ligase central" evidence="4">
    <location>
        <begin position="6"/>
        <end position="210"/>
    </location>
</feature>
<dbReference type="InterPro" id="IPR004101">
    <property type="entry name" value="Mur_ligase_C"/>
</dbReference>
<dbReference type="EMBL" id="VIFK01000222">
    <property type="protein sequence ID" value="TQE98337.1"/>
    <property type="molecule type" value="Genomic_DNA"/>
</dbReference>
<evidence type="ECO:0000256" key="2">
    <source>
        <dbReference type="RuleBase" id="RU004135"/>
    </source>
</evidence>
<dbReference type="GO" id="GO:0005737">
    <property type="term" value="C:cytoplasm"/>
    <property type="evidence" value="ECO:0007669"/>
    <property type="project" value="UniProtKB-SubCell"/>
</dbReference>
<dbReference type="GO" id="GO:0051301">
    <property type="term" value="P:cell division"/>
    <property type="evidence" value="ECO:0007669"/>
    <property type="project" value="UniProtKB-KW"/>
</dbReference>
<dbReference type="Gene3D" id="3.40.1190.10">
    <property type="entry name" value="Mur-like, catalytic domain"/>
    <property type="match status" value="1"/>
</dbReference>
<evidence type="ECO:0000313" key="5">
    <source>
        <dbReference type="EMBL" id="TQE98337.1"/>
    </source>
</evidence>
<dbReference type="Gene3D" id="3.90.190.20">
    <property type="entry name" value="Mur ligase, C-terminal domain"/>
    <property type="match status" value="1"/>
</dbReference>
<dbReference type="Proteomes" id="UP000315400">
    <property type="component" value="Unassembled WGS sequence"/>
</dbReference>
<keyword evidence="2" id="KW-0133">Cell shape</keyword>
<keyword evidence="2" id="KW-0131">Cell cycle</keyword>
<evidence type="ECO:0000259" key="4">
    <source>
        <dbReference type="Pfam" id="PF08245"/>
    </source>
</evidence>
<keyword evidence="2" id="KW-0961">Cell wall biogenesis/degradation</keyword>
<dbReference type="InterPro" id="IPR013221">
    <property type="entry name" value="Mur_ligase_cen"/>
</dbReference>
<gene>
    <name evidence="5" type="primary">murE</name>
    <name evidence="5" type="ORF">FKY71_14380</name>
</gene>
<dbReference type="GO" id="GO:0016881">
    <property type="term" value="F:acid-amino acid ligase activity"/>
    <property type="evidence" value="ECO:0007669"/>
    <property type="project" value="InterPro"/>
</dbReference>
<dbReference type="PANTHER" id="PTHR23135">
    <property type="entry name" value="MUR LIGASE FAMILY MEMBER"/>
    <property type="match status" value="1"/>
</dbReference>
<dbReference type="UniPathway" id="UPA00219"/>